<reference evidence="1 2" key="1">
    <citation type="submission" date="2021-06" db="EMBL/GenBank/DDBJ databases">
        <title>Caerostris extrusa draft genome.</title>
        <authorList>
            <person name="Kono N."/>
            <person name="Arakawa K."/>
        </authorList>
    </citation>
    <scope>NUCLEOTIDE SEQUENCE [LARGE SCALE GENOMIC DNA]</scope>
</reference>
<sequence length="171" mass="19862">MDVDDTTKRSKEMVKMDVHSCHPKEEFAEYVWKRKWPKNKSIHTLRTFVNEVDLTLFLGEFKCGRRRTNDEQRPSCPNEALGLITIPFGENMNLRRNEMDWGDKGFDLGIGLITIPLRGEYESGGGRKWIGAMRDSIWVLVYCKSKLVENPSDGNEMHCSRLLFAPDERLH</sequence>
<organism evidence="1 2">
    <name type="scientific">Caerostris extrusa</name>
    <name type="common">Bark spider</name>
    <name type="synonym">Caerostris bankana</name>
    <dbReference type="NCBI Taxonomy" id="172846"/>
    <lineage>
        <taxon>Eukaryota</taxon>
        <taxon>Metazoa</taxon>
        <taxon>Ecdysozoa</taxon>
        <taxon>Arthropoda</taxon>
        <taxon>Chelicerata</taxon>
        <taxon>Arachnida</taxon>
        <taxon>Araneae</taxon>
        <taxon>Araneomorphae</taxon>
        <taxon>Entelegynae</taxon>
        <taxon>Araneoidea</taxon>
        <taxon>Araneidae</taxon>
        <taxon>Caerostris</taxon>
    </lineage>
</organism>
<protein>
    <submittedName>
        <fullName evidence="1">Uncharacterized protein</fullName>
    </submittedName>
</protein>
<keyword evidence="2" id="KW-1185">Reference proteome</keyword>
<dbReference type="EMBL" id="BPLR01012944">
    <property type="protein sequence ID" value="GIY57688.1"/>
    <property type="molecule type" value="Genomic_DNA"/>
</dbReference>
<proteinExistence type="predicted"/>
<dbReference type="Proteomes" id="UP001054945">
    <property type="component" value="Unassembled WGS sequence"/>
</dbReference>
<dbReference type="AlphaFoldDB" id="A0AAV4UIV0"/>
<evidence type="ECO:0000313" key="1">
    <source>
        <dbReference type="EMBL" id="GIY57688.1"/>
    </source>
</evidence>
<gene>
    <name evidence="1" type="ORF">CEXT_623511</name>
</gene>
<comment type="caution">
    <text evidence="1">The sequence shown here is derived from an EMBL/GenBank/DDBJ whole genome shotgun (WGS) entry which is preliminary data.</text>
</comment>
<name>A0AAV4UIV0_CAEEX</name>
<accession>A0AAV4UIV0</accession>
<evidence type="ECO:0000313" key="2">
    <source>
        <dbReference type="Proteomes" id="UP001054945"/>
    </source>
</evidence>